<proteinExistence type="predicted"/>
<accession>A0A8J2KS78</accession>
<evidence type="ECO:0000313" key="1">
    <source>
        <dbReference type="EMBL" id="CAG7731200.1"/>
    </source>
</evidence>
<organism evidence="1 2">
    <name type="scientific">Allacma fusca</name>
    <dbReference type="NCBI Taxonomy" id="39272"/>
    <lineage>
        <taxon>Eukaryota</taxon>
        <taxon>Metazoa</taxon>
        <taxon>Ecdysozoa</taxon>
        <taxon>Arthropoda</taxon>
        <taxon>Hexapoda</taxon>
        <taxon>Collembola</taxon>
        <taxon>Symphypleona</taxon>
        <taxon>Sminthuridae</taxon>
        <taxon>Allacma</taxon>
    </lineage>
</organism>
<dbReference type="Proteomes" id="UP000708208">
    <property type="component" value="Unassembled WGS sequence"/>
</dbReference>
<dbReference type="EMBL" id="CAJVCH010207863">
    <property type="protein sequence ID" value="CAG7731200.1"/>
    <property type="molecule type" value="Genomic_DNA"/>
</dbReference>
<dbReference type="AlphaFoldDB" id="A0A8J2KS78"/>
<evidence type="ECO:0000313" key="2">
    <source>
        <dbReference type="Proteomes" id="UP000708208"/>
    </source>
</evidence>
<comment type="caution">
    <text evidence="1">The sequence shown here is derived from an EMBL/GenBank/DDBJ whole genome shotgun (WGS) entry which is preliminary data.</text>
</comment>
<protein>
    <submittedName>
        <fullName evidence="1">Uncharacterized protein</fullName>
    </submittedName>
</protein>
<keyword evidence="2" id="KW-1185">Reference proteome</keyword>
<feature type="non-terminal residue" evidence="1">
    <location>
        <position position="1"/>
    </location>
</feature>
<gene>
    <name evidence="1" type="ORF">AFUS01_LOCUS19806</name>
</gene>
<reference evidence="1" key="1">
    <citation type="submission" date="2021-06" db="EMBL/GenBank/DDBJ databases">
        <authorList>
            <person name="Hodson N. C."/>
            <person name="Mongue J. A."/>
            <person name="Jaron S. K."/>
        </authorList>
    </citation>
    <scope>NUCLEOTIDE SEQUENCE</scope>
</reference>
<sequence>QDLGNFVYGVSGSCDGSGDSRLEIISVLIILRFCLRWEPS</sequence>
<name>A0A8J2KS78_9HEXA</name>